<dbReference type="PANTHER" id="PTHR43421:SF1">
    <property type="entry name" value="METALLOPROTEASE PMBA"/>
    <property type="match status" value="1"/>
</dbReference>
<evidence type="ECO:0000256" key="1">
    <source>
        <dbReference type="ARBA" id="ARBA00005836"/>
    </source>
</evidence>
<dbReference type="InterPro" id="IPR002510">
    <property type="entry name" value="Metalloprtase-TldD/E_N"/>
</dbReference>
<comment type="similarity">
    <text evidence="1">Belongs to the peptidase U62 family.</text>
</comment>
<proteinExistence type="inferred from homology"/>
<evidence type="ECO:0000256" key="2">
    <source>
        <dbReference type="SAM" id="MobiDB-lite"/>
    </source>
</evidence>
<organism evidence="6 7">
    <name type="scientific">Gluconobacter morbifer G707</name>
    <dbReference type="NCBI Taxonomy" id="1088869"/>
    <lineage>
        <taxon>Bacteria</taxon>
        <taxon>Pseudomonadati</taxon>
        <taxon>Pseudomonadota</taxon>
        <taxon>Alphaproteobacteria</taxon>
        <taxon>Acetobacterales</taxon>
        <taxon>Acetobacteraceae</taxon>
        <taxon>Gluconobacter</taxon>
    </lineage>
</organism>
<dbReference type="RefSeq" id="WP_008850723.1">
    <property type="nucleotide sequence ID" value="NZ_AGQV01000001.1"/>
</dbReference>
<dbReference type="Pfam" id="PF19290">
    <property type="entry name" value="PmbA_TldD_2nd"/>
    <property type="match status" value="1"/>
</dbReference>
<dbReference type="GO" id="GO:0006508">
    <property type="term" value="P:proteolysis"/>
    <property type="evidence" value="ECO:0007669"/>
    <property type="project" value="InterPro"/>
</dbReference>
<dbReference type="STRING" id="1088869.GMO_05730"/>
<protein>
    <submittedName>
        <fullName evidence="6">PmbA protein</fullName>
    </submittedName>
</protein>
<reference evidence="6 7" key="1">
    <citation type="submission" date="2011-10" db="EMBL/GenBank/DDBJ databases">
        <title>Genome sequence of Gluconobacter morbifer G707, isolated from Drosophila gut.</title>
        <authorList>
            <person name="Lee W.-J."/>
            <person name="Kim E.-K."/>
        </authorList>
    </citation>
    <scope>NUCLEOTIDE SEQUENCE [LARGE SCALE GENOMIC DNA]</scope>
    <source>
        <strain evidence="6 7">G707</strain>
    </source>
</reference>
<dbReference type="InterPro" id="IPR035068">
    <property type="entry name" value="TldD/PmbA_N"/>
</dbReference>
<feature type="domain" description="Metalloprotease TldD/E central" evidence="5">
    <location>
        <begin position="115"/>
        <end position="220"/>
    </location>
</feature>
<name>G6XGF8_9PROT</name>
<dbReference type="PANTHER" id="PTHR43421">
    <property type="entry name" value="METALLOPROTEASE PMBA"/>
    <property type="match status" value="1"/>
</dbReference>
<dbReference type="GO" id="GO:0005829">
    <property type="term" value="C:cytosol"/>
    <property type="evidence" value="ECO:0007669"/>
    <property type="project" value="TreeGrafter"/>
</dbReference>
<feature type="region of interest" description="Disordered" evidence="2">
    <location>
        <begin position="321"/>
        <end position="344"/>
    </location>
</feature>
<dbReference type="InterPro" id="IPR047657">
    <property type="entry name" value="PmbA"/>
</dbReference>
<feature type="domain" description="Metalloprotease TldD/E N-terminal" evidence="3">
    <location>
        <begin position="22"/>
        <end position="86"/>
    </location>
</feature>
<dbReference type="AlphaFoldDB" id="G6XGF8"/>
<dbReference type="OrthoDB" id="9803618at2"/>
<dbReference type="Pfam" id="PF01523">
    <property type="entry name" value="PmbA_TldD_1st"/>
    <property type="match status" value="1"/>
</dbReference>
<dbReference type="InterPro" id="IPR045569">
    <property type="entry name" value="Metalloprtase-TldD/E_C"/>
</dbReference>
<dbReference type="PATRIC" id="fig|1088869.3.peg.583"/>
<dbReference type="InterPro" id="IPR045570">
    <property type="entry name" value="Metalloprtase-TldD/E_cen_dom"/>
</dbReference>
<comment type="caution">
    <text evidence="6">The sequence shown here is derived from an EMBL/GenBank/DDBJ whole genome shotgun (WGS) entry which is preliminary data.</text>
</comment>
<dbReference type="EMBL" id="AGQV01000001">
    <property type="protein sequence ID" value="EHH69266.1"/>
    <property type="molecule type" value="Genomic_DNA"/>
</dbReference>
<dbReference type="SUPFAM" id="SSF111283">
    <property type="entry name" value="Putative modulator of DNA gyrase, PmbA/TldD"/>
    <property type="match status" value="1"/>
</dbReference>
<sequence length="444" mass="46813">MTITTHVEALLAAARRHGADQADAILIRNEAEAALVRKGVPEDIERSEDVTLGLRVFRGKRAAAVSTSVLDEREFDRLAEQACAMALVVPEDRFAGLAPNALTGHFDATGLDLDDPAQLDMDALLAHARLAEEVALSHTGITNTNGASASRGRATVVLGTSAGFMGCYSRTSHSISASVLAGEGPSMQRDYAYHSAVHLSDLDAPEVIGQEAAERVLARLSPGRPKTGTYSVIYDPRVSSTLLGHLVAGINGAAVARGTSFLKDAMKTRVLGAGLRVHDDPRRPRGPASRPFDGEGCFAGPLDLVEDGILQTLLLDSRSGRQLDLPSNGRASRGVTSPPSPSVTNLHLAAGTLSPEALRSDIREGILVTELMGSSVNMLTGDYSRGASGFMIRNGEIAEPVAELTIAGNLRDMLARMVPASDLTFRRSVNAPSLRIDGMNIAGL</sequence>
<evidence type="ECO:0000259" key="5">
    <source>
        <dbReference type="Pfam" id="PF19290"/>
    </source>
</evidence>
<evidence type="ECO:0000259" key="4">
    <source>
        <dbReference type="Pfam" id="PF19289"/>
    </source>
</evidence>
<evidence type="ECO:0000313" key="7">
    <source>
        <dbReference type="Proteomes" id="UP000004949"/>
    </source>
</evidence>
<dbReference type="eggNOG" id="COG0312">
    <property type="taxonomic scope" value="Bacteria"/>
</dbReference>
<dbReference type="GO" id="GO:0008237">
    <property type="term" value="F:metallopeptidase activity"/>
    <property type="evidence" value="ECO:0007669"/>
    <property type="project" value="InterPro"/>
</dbReference>
<dbReference type="Pfam" id="PF19289">
    <property type="entry name" value="PmbA_TldD_3rd"/>
    <property type="match status" value="1"/>
</dbReference>
<evidence type="ECO:0000313" key="6">
    <source>
        <dbReference type="EMBL" id="EHH69266.1"/>
    </source>
</evidence>
<keyword evidence="7" id="KW-1185">Reference proteome</keyword>
<dbReference type="InterPro" id="IPR036059">
    <property type="entry name" value="TldD/PmbA_sf"/>
</dbReference>
<dbReference type="Proteomes" id="UP000004949">
    <property type="component" value="Unassembled WGS sequence"/>
</dbReference>
<gene>
    <name evidence="6" type="ORF">GMO_05730</name>
</gene>
<accession>G6XGF8</accession>
<dbReference type="Gene3D" id="3.30.2290.10">
    <property type="entry name" value="PmbA/TldD superfamily"/>
    <property type="match status" value="1"/>
</dbReference>
<feature type="compositionally biased region" description="Polar residues" evidence="2">
    <location>
        <begin position="334"/>
        <end position="344"/>
    </location>
</feature>
<feature type="domain" description="Metalloprotease TldD/E C-terminal" evidence="4">
    <location>
        <begin position="227"/>
        <end position="443"/>
    </location>
</feature>
<evidence type="ECO:0000259" key="3">
    <source>
        <dbReference type="Pfam" id="PF01523"/>
    </source>
</evidence>